<evidence type="ECO:0000256" key="5">
    <source>
        <dbReference type="SAM" id="MobiDB-lite"/>
    </source>
</evidence>
<evidence type="ECO:0000256" key="1">
    <source>
        <dbReference type="ARBA" id="ARBA00004123"/>
    </source>
</evidence>
<dbReference type="InterPro" id="IPR007146">
    <property type="entry name" value="Sas10/Utp3/C1D"/>
</dbReference>
<feature type="compositionally biased region" description="Acidic residues" evidence="5">
    <location>
        <begin position="72"/>
        <end position="92"/>
    </location>
</feature>
<dbReference type="GO" id="GO:0032040">
    <property type="term" value="C:small-subunit processome"/>
    <property type="evidence" value="ECO:0007669"/>
    <property type="project" value="TreeGrafter"/>
</dbReference>
<gene>
    <name evidence="7" type="ORF">D0868_02284</name>
</gene>
<evidence type="ECO:0000313" key="8">
    <source>
        <dbReference type="Proteomes" id="UP000282582"/>
    </source>
</evidence>
<proteinExistence type="inferred from homology"/>
<feature type="region of interest" description="Disordered" evidence="5">
    <location>
        <begin position="316"/>
        <end position="517"/>
    </location>
</feature>
<dbReference type="AlphaFoldDB" id="A0A3M6ZC79"/>
<keyword evidence="3" id="KW-0597">Phosphoprotein</keyword>
<name>A0A3M6ZC79_HORWE</name>
<dbReference type="InterPro" id="IPR018972">
    <property type="entry name" value="Sas10_C_dom"/>
</dbReference>
<organism evidence="7 8">
    <name type="scientific">Hortaea werneckii</name>
    <name type="common">Black yeast</name>
    <name type="synonym">Cladosporium werneckii</name>
    <dbReference type="NCBI Taxonomy" id="91943"/>
    <lineage>
        <taxon>Eukaryota</taxon>
        <taxon>Fungi</taxon>
        <taxon>Dikarya</taxon>
        <taxon>Ascomycota</taxon>
        <taxon>Pezizomycotina</taxon>
        <taxon>Dothideomycetes</taxon>
        <taxon>Dothideomycetidae</taxon>
        <taxon>Mycosphaerellales</taxon>
        <taxon>Teratosphaeriaceae</taxon>
        <taxon>Hortaea</taxon>
    </lineage>
</organism>
<feature type="compositionally biased region" description="Polar residues" evidence="5">
    <location>
        <begin position="324"/>
        <end position="337"/>
    </location>
</feature>
<reference evidence="7 8" key="1">
    <citation type="journal article" date="2018" name="BMC Genomics">
        <title>Genomic evidence for intraspecific hybridization in a clonal and extremely halotolerant yeast.</title>
        <authorList>
            <person name="Gostincar C."/>
            <person name="Stajich J.E."/>
            <person name="Zupancic J."/>
            <person name="Zalar P."/>
            <person name="Gunde-Cimerman N."/>
        </authorList>
    </citation>
    <scope>NUCLEOTIDE SEQUENCE [LARGE SCALE GENOMIC DNA]</scope>
    <source>
        <strain evidence="7 8">EXF-6654</strain>
    </source>
</reference>
<evidence type="ECO:0000256" key="2">
    <source>
        <dbReference type="ARBA" id="ARBA00010979"/>
    </source>
</evidence>
<feature type="compositionally biased region" description="Acidic residues" evidence="5">
    <location>
        <begin position="107"/>
        <end position="124"/>
    </location>
</feature>
<dbReference type="PANTHER" id="PTHR13237">
    <property type="entry name" value="SOMETHING ABOUT SILENCING PROTEIN 10-RELATED"/>
    <property type="match status" value="1"/>
</dbReference>
<dbReference type="Pfam" id="PF04000">
    <property type="entry name" value="Sas10_Utp3"/>
    <property type="match status" value="1"/>
</dbReference>
<keyword evidence="4" id="KW-0539">Nucleus</keyword>
<feature type="region of interest" description="Disordered" evidence="5">
    <location>
        <begin position="1"/>
        <end position="153"/>
    </location>
</feature>
<evidence type="ECO:0000256" key="3">
    <source>
        <dbReference type="ARBA" id="ARBA00022553"/>
    </source>
</evidence>
<dbReference type="GO" id="GO:0000462">
    <property type="term" value="P:maturation of SSU-rRNA from tricistronic rRNA transcript (SSU-rRNA, 5.8S rRNA, LSU-rRNA)"/>
    <property type="evidence" value="ECO:0007669"/>
    <property type="project" value="TreeGrafter"/>
</dbReference>
<sequence>MAKRKRTGKATEEPKGPNMDVGASRKRIRNYEDVADSDDDFHLQRDQVLLGEQPDSKRRRRVQEQEEFLQPSDEEVLDYSEPEDEDEDDIDGANEGSRKQRRGAESASEDGDDNGDEDDEEEEMGWGTSKADLYGADEIETEEQALEEEQEALRLQRKQLQNMNAADYGFDESEWQDEGKEPAEKDDDVVTERLPQLQVTEDMGPAERLKMLKTRYPEFEPLSRELLQLKDVHAGLAKEVESAKAEMPNTRTKYRAASAYVGALTMYFSMLTSPAYSAKENVTAMNAVQLRDHPVMDTLVSCRELWHRVARLPEDRSMEKEQAETAQEPTRQANGVSKSEKRAVKDQKQQKQQPPKSRAERHAEAAQSAADARRKERLAKTEADFGDLDALVAPDAQRKSKKSKQATAHAADEDSDLGEEAPLTAKEAEEKAKRKKSLRFYTSQIAQKANKRGASGRNAGGDEDVPYRERLRDRQERLNAEAEKRGQRDTDAGADLGGSSDEEDAQQARQIRTEADNDDEYYDLVAARTAKKKKSDKAAYAEAQKEAAQQGGQVIEEETVGPDGKRKISYAIEKNKGLTPFRKKDVRNPRVKKRRKFDEKKKKLGSMKPVYKGGEGRGGYGGEMTGIKKGLVKSRFFAVVTFVVTFVSCSWVKLCKTPRSSFSGVHAWDSDLVGVLCRISSNGEQRPPSTESFER</sequence>
<evidence type="ECO:0000259" key="6">
    <source>
        <dbReference type="Pfam" id="PF09368"/>
    </source>
</evidence>
<feature type="compositionally biased region" description="Acidic residues" evidence="5">
    <location>
        <begin position="135"/>
        <end position="150"/>
    </location>
</feature>
<dbReference type="PANTHER" id="PTHR13237:SF8">
    <property type="entry name" value="SOMETHING ABOUT SILENCING PROTEIN 10"/>
    <property type="match status" value="1"/>
</dbReference>
<comment type="caution">
    <text evidence="7">The sequence shown here is derived from an EMBL/GenBank/DDBJ whole genome shotgun (WGS) entry which is preliminary data.</text>
</comment>
<dbReference type="Proteomes" id="UP000282582">
    <property type="component" value="Unassembled WGS sequence"/>
</dbReference>
<accession>A0A3M6ZC79</accession>
<feature type="compositionally biased region" description="Basic and acidic residues" evidence="5">
    <location>
        <begin position="371"/>
        <end position="383"/>
    </location>
</feature>
<evidence type="ECO:0000256" key="4">
    <source>
        <dbReference type="ARBA" id="ARBA00023242"/>
    </source>
</evidence>
<feature type="region of interest" description="Disordered" evidence="5">
    <location>
        <begin position="166"/>
        <end position="188"/>
    </location>
</feature>
<feature type="compositionally biased region" description="Basic and acidic residues" evidence="5">
    <location>
        <begin position="338"/>
        <end position="349"/>
    </location>
</feature>
<dbReference type="EMBL" id="QWIK01000115">
    <property type="protein sequence ID" value="RMY12935.1"/>
    <property type="molecule type" value="Genomic_DNA"/>
</dbReference>
<comment type="subcellular location">
    <subcellularLocation>
        <location evidence="1">Nucleus</location>
    </subcellularLocation>
</comment>
<feature type="compositionally biased region" description="Basic and acidic residues" evidence="5">
    <location>
        <begin position="465"/>
        <end position="491"/>
    </location>
</feature>
<comment type="similarity">
    <text evidence="2">Belongs to the SAS10 family.</text>
</comment>
<feature type="domain" description="Sas10 C-terminal" evidence="6">
    <location>
        <begin position="563"/>
        <end position="635"/>
    </location>
</feature>
<evidence type="ECO:0000313" key="7">
    <source>
        <dbReference type="EMBL" id="RMY12935.1"/>
    </source>
</evidence>
<dbReference type="Pfam" id="PF09368">
    <property type="entry name" value="Sas10"/>
    <property type="match status" value="1"/>
</dbReference>
<feature type="compositionally biased region" description="Basic and acidic residues" evidence="5">
    <location>
        <begin position="177"/>
        <end position="188"/>
    </location>
</feature>
<protein>
    <recommendedName>
        <fullName evidence="6">Sas10 C-terminal domain-containing protein</fullName>
    </recommendedName>
</protein>